<protein>
    <submittedName>
        <fullName evidence="2">Phosphotransferase</fullName>
    </submittedName>
</protein>
<feature type="domain" description="Aminoglycoside phosphotransferase" evidence="1">
    <location>
        <begin position="40"/>
        <end position="272"/>
    </location>
</feature>
<reference evidence="2" key="1">
    <citation type="journal article" date="2014" name="Int. J. Syst. Evol. Microbiol.">
        <title>Complete genome sequence of Corynebacterium casei LMG S-19264T (=DSM 44701T), isolated from a smear-ripened cheese.</title>
        <authorList>
            <consortium name="US DOE Joint Genome Institute (JGI-PGF)"/>
            <person name="Walter F."/>
            <person name="Albersmeier A."/>
            <person name="Kalinowski J."/>
            <person name="Ruckert C."/>
        </authorList>
    </citation>
    <scope>NUCLEOTIDE SEQUENCE</scope>
    <source>
        <strain evidence="2">CGMCC 4.7403</strain>
    </source>
</reference>
<dbReference type="PIRSF" id="PIRSF000707">
    <property type="entry name" value="Hygromycin-B_kinase"/>
    <property type="match status" value="1"/>
</dbReference>
<dbReference type="InterPro" id="IPR011009">
    <property type="entry name" value="Kinase-like_dom_sf"/>
</dbReference>
<sequence length="309" mass="34342">MLPSVDTNDELQEVVSDEALLRPAAQELCGQLGLAGARIVRFPEGSLPVYSVGDALVLKLYPAFEAAQAVREAHLLAHLWGQLPVPTPRLHAADQYKNGWRYVLMSRLPGEDLNEAWPRASRTHQERIVAEAAECLAALHDLDAAPMAALVGPPDWGRFVAGQRSGAVEQQVGGGLSAPWLEQIPDFLRSVPLPAPRRPVLLHTEFMREHLTVDPDDGWSLTGLFDFEPAMVGDPAYDFVSVGLFLTRADPHLLKIFYEAYGQSPFAPRELMAYTLLHVYSDLNWYLRTLPTPPRKDFESLAETWFSVP</sequence>
<dbReference type="InterPro" id="IPR016259">
    <property type="entry name" value="Hygromycin-B_Kinase"/>
</dbReference>
<dbReference type="EMBL" id="BNAT01000010">
    <property type="protein sequence ID" value="GHH88665.1"/>
    <property type="molecule type" value="Genomic_DNA"/>
</dbReference>
<dbReference type="Proteomes" id="UP000603227">
    <property type="component" value="Unassembled WGS sequence"/>
</dbReference>
<dbReference type="CDD" id="cd05120">
    <property type="entry name" value="APH_ChoK_like"/>
    <property type="match status" value="1"/>
</dbReference>
<dbReference type="AlphaFoldDB" id="A0A919GS06"/>
<name>A0A919GS06_9ACTN</name>
<evidence type="ECO:0000259" key="1">
    <source>
        <dbReference type="Pfam" id="PF01636"/>
    </source>
</evidence>
<dbReference type="SUPFAM" id="SSF56112">
    <property type="entry name" value="Protein kinase-like (PK-like)"/>
    <property type="match status" value="1"/>
</dbReference>
<reference evidence="2" key="2">
    <citation type="submission" date="2020-09" db="EMBL/GenBank/DDBJ databases">
        <authorList>
            <person name="Sun Q."/>
            <person name="Zhou Y."/>
        </authorList>
    </citation>
    <scope>NUCLEOTIDE SEQUENCE</scope>
    <source>
        <strain evidence="2">CGMCC 4.7403</strain>
    </source>
</reference>
<dbReference type="RefSeq" id="WP_189783374.1">
    <property type="nucleotide sequence ID" value="NZ_BNAT01000010.1"/>
</dbReference>
<evidence type="ECO:0000313" key="2">
    <source>
        <dbReference type="EMBL" id="GHH88665.1"/>
    </source>
</evidence>
<proteinExistence type="predicted"/>
<dbReference type="Pfam" id="PF01636">
    <property type="entry name" value="APH"/>
    <property type="match status" value="1"/>
</dbReference>
<accession>A0A919GS06</accession>
<evidence type="ECO:0000313" key="3">
    <source>
        <dbReference type="Proteomes" id="UP000603227"/>
    </source>
</evidence>
<dbReference type="InterPro" id="IPR002575">
    <property type="entry name" value="Aminoglycoside_PTrfase"/>
</dbReference>
<dbReference type="PANTHER" id="PTHR21310">
    <property type="entry name" value="AMINOGLYCOSIDE PHOSPHOTRANSFERASE-RELATED-RELATED"/>
    <property type="match status" value="1"/>
</dbReference>
<comment type="caution">
    <text evidence="2">The sequence shown here is derived from an EMBL/GenBank/DDBJ whole genome shotgun (WGS) entry which is preliminary data.</text>
</comment>
<keyword evidence="3" id="KW-1185">Reference proteome</keyword>
<organism evidence="2 3">
    <name type="scientific">Streptomyces capitiformicae</name>
    <dbReference type="NCBI Taxonomy" id="2014920"/>
    <lineage>
        <taxon>Bacteria</taxon>
        <taxon>Bacillati</taxon>
        <taxon>Actinomycetota</taxon>
        <taxon>Actinomycetes</taxon>
        <taxon>Kitasatosporales</taxon>
        <taxon>Streptomycetaceae</taxon>
        <taxon>Streptomyces</taxon>
    </lineage>
</organism>
<gene>
    <name evidence="2" type="ORF">GCM10017771_35000</name>
</gene>
<dbReference type="InterPro" id="IPR051678">
    <property type="entry name" value="AGP_Transferase"/>
</dbReference>
<dbReference type="PANTHER" id="PTHR21310:SF15">
    <property type="entry name" value="AMINOGLYCOSIDE PHOSPHOTRANSFERASE DOMAIN-CONTAINING PROTEIN"/>
    <property type="match status" value="1"/>
</dbReference>
<dbReference type="Gene3D" id="3.90.1200.10">
    <property type="match status" value="1"/>
</dbReference>